<organism evidence="3 4">
    <name type="scientific">Nocardia cyriacigeorgica</name>
    <dbReference type="NCBI Taxonomy" id="135487"/>
    <lineage>
        <taxon>Bacteria</taxon>
        <taxon>Bacillati</taxon>
        <taxon>Actinomycetota</taxon>
        <taxon>Actinomycetes</taxon>
        <taxon>Mycobacteriales</taxon>
        <taxon>Nocardiaceae</taxon>
        <taxon>Nocardia</taxon>
    </lineage>
</organism>
<accession>A0A6P1CNC9</accession>
<dbReference type="Gene3D" id="3.30.300.30">
    <property type="match status" value="1"/>
</dbReference>
<dbReference type="GO" id="GO:0016878">
    <property type="term" value="F:acid-thiol ligase activity"/>
    <property type="evidence" value="ECO:0007669"/>
    <property type="project" value="UniProtKB-ARBA"/>
</dbReference>
<dbReference type="InterPro" id="IPR020845">
    <property type="entry name" value="AMP-binding_CS"/>
</dbReference>
<sequence>MSIAEVVLTAAARYGPAIAIQDDRGSRSFTELSDRVQALARGLRGIGIAPGCRVAVLLTNSMAAVEVDLALAIGGFVRVSLNPRVGRADWERIAGDCRPDVLIVDPRIGGAGEFAARTGLSTVITTDATAPAGLSLEAVVARGAEGPAIAVPDPNSLCALHYSSGTTGIPKGACRTHANRLTSLHAMRTHVLAGTVAGAEPMVFLHAGPIIHTSGLFVLPVLEAGGRQVLLDHLGPGSLIEAVESHAVTHTVLVPTVIARLLDFDDARLSVLARLRMLAYAGAPMPVEHIRQAYRRITPNLVQYYGMVEAIPPLTVLTAADHRRGMRDDAGLLGSVGRTCPGVDIDFRSLEGPIPEGATGELVIAGPAVGPGYHNARTRTDLGKSHIDGRLHSGDLGYRDPAGYIHLIGRSKDMIITGGYNVYPREVEEAIRAIPGIDDAVVVGLPDRVWGQRIVAAYTCSVAADLDESVVLAHSRSRLPDYKRPKSAHRVDRLPSTPLGKVDRVAATSLLNALVRTEL</sequence>
<keyword evidence="3" id="KW-0436">Ligase</keyword>
<dbReference type="Pfam" id="PF00501">
    <property type="entry name" value="AMP-binding"/>
    <property type="match status" value="1"/>
</dbReference>
<dbReference type="PROSITE" id="PS00455">
    <property type="entry name" value="AMP_BINDING"/>
    <property type="match status" value="1"/>
</dbReference>
<evidence type="ECO:0000313" key="3">
    <source>
        <dbReference type="EMBL" id="NEW34070.1"/>
    </source>
</evidence>
<dbReference type="InterPro" id="IPR000873">
    <property type="entry name" value="AMP-dep_synth/lig_dom"/>
</dbReference>
<dbReference type="PANTHER" id="PTHR43767">
    <property type="entry name" value="LONG-CHAIN-FATTY-ACID--COA LIGASE"/>
    <property type="match status" value="1"/>
</dbReference>
<dbReference type="Pfam" id="PF13193">
    <property type="entry name" value="AMP-binding_C"/>
    <property type="match status" value="1"/>
</dbReference>
<dbReference type="EMBL" id="JAAGVB010000023">
    <property type="protein sequence ID" value="NEW34070.1"/>
    <property type="molecule type" value="Genomic_DNA"/>
</dbReference>
<protein>
    <submittedName>
        <fullName evidence="3">Long-chain fatty acid--CoA ligase</fullName>
    </submittedName>
</protein>
<dbReference type="InterPro" id="IPR045851">
    <property type="entry name" value="AMP-bd_C_sf"/>
</dbReference>
<gene>
    <name evidence="3" type="ORF">GV791_16120</name>
</gene>
<evidence type="ECO:0000259" key="1">
    <source>
        <dbReference type="Pfam" id="PF00501"/>
    </source>
</evidence>
<feature type="domain" description="AMP-dependent synthetase/ligase" evidence="1">
    <location>
        <begin position="10"/>
        <end position="374"/>
    </location>
</feature>
<feature type="domain" description="AMP-binding enzyme C-terminal" evidence="2">
    <location>
        <begin position="426"/>
        <end position="501"/>
    </location>
</feature>
<dbReference type="SUPFAM" id="SSF56801">
    <property type="entry name" value="Acetyl-CoA synthetase-like"/>
    <property type="match status" value="1"/>
</dbReference>
<name>A0A6P1CNC9_9NOCA</name>
<dbReference type="PANTHER" id="PTHR43767:SF1">
    <property type="entry name" value="NONRIBOSOMAL PEPTIDE SYNTHASE PES1 (EUROFUNG)-RELATED"/>
    <property type="match status" value="1"/>
</dbReference>
<dbReference type="Gene3D" id="3.40.50.12780">
    <property type="entry name" value="N-terminal domain of ligase-like"/>
    <property type="match status" value="1"/>
</dbReference>
<dbReference type="RefSeq" id="WP_163845470.1">
    <property type="nucleotide sequence ID" value="NZ_CP107969.1"/>
</dbReference>
<dbReference type="Proteomes" id="UP000471166">
    <property type="component" value="Unassembled WGS sequence"/>
</dbReference>
<proteinExistence type="predicted"/>
<dbReference type="AlphaFoldDB" id="A0A6P1CNC9"/>
<evidence type="ECO:0000313" key="4">
    <source>
        <dbReference type="Proteomes" id="UP000471166"/>
    </source>
</evidence>
<reference evidence="3 4" key="1">
    <citation type="submission" date="2020-01" db="EMBL/GenBank/DDBJ databases">
        <title>Genetics and antimicrobial susceptibilities of Nocardia species isolated from the soil; a comparison with species isolated from humans.</title>
        <authorList>
            <person name="Carrasco G."/>
            <person name="Monzon S."/>
            <person name="Sansegundo M."/>
            <person name="Garcia E."/>
            <person name="Garrido N."/>
            <person name="Medina M.J."/>
            <person name="Villalon P."/>
            <person name="Ramirez-Arocha A.C."/>
            <person name="Jimenez P."/>
            <person name="Cuesta I."/>
            <person name="Valdezate S."/>
        </authorList>
    </citation>
    <scope>NUCLEOTIDE SEQUENCE [LARGE SCALE GENOMIC DNA]</scope>
    <source>
        <strain evidence="3 4">CNM20110626</strain>
    </source>
</reference>
<dbReference type="InterPro" id="IPR025110">
    <property type="entry name" value="AMP-bd_C"/>
</dbReference>
<evidence type="ECO:0000259" key="2">
    <source>
        <dbReference type="Pfam" id="PF13193"/>
    </source>
</evidence>
<dbReference type="InterPro" id="IPR050237">
    <property type="entry name" value="ATP-dep_AMP-bd_enzyme"/>
</dbReference>
<comment type="caution">
    <text evidence="3">The sequence shown here is derived from an EMBL/GenBank/DDBJ whole genome shotgun (WGS) entry which is preliminary data.</text>
</comment>
<dbReference type="InterPro" id="IPR042099">
    <property type="entry name" value="ANL_N_sf"/>
</dbReference>